<evidence type="ECO:0000256" key="3">
    <source>
        <dbReference type="ARBA" id="ARBA00020586"/>
    </source>
</evidence>
<comment type="caution">
    <text evidence="7">The sequence shown here is derived from an EMBL/GenBank/DDBJ whole genome shotgun (WGS) entry which is preliminary data.</text>
</comment>
<sequence>MGTDTVTTISFQRVDFKRDVELLHRWMNEDHVHPFWNLNVSLDVFKNHLKKALADTHQSLYVGMVDGNPISYWEAYWVKSDVTEDTYESEPYDQGVHLLIGEKEYLGKGLALPLLREMVAKQFKEKRTKRVIAEPDIRNEKMIHVFQKCGFEPAYPITLPDKTGLLMFCERDQFERMWGNA</sequence>
<dbReference type="Gene3D" id="3.40.630.30">
    <property type="match status" value="1"/>
</dbReference>
<evidence type="ECO:0000313" key="8">
    <source>
        <dbReference type="Proteomes" id="UP000035996"/>
    </source>
</evidence>
<comment type="function">
    <text evidence="1">Acyltransferase required for the direct transfer of medium- to long-chain fatty acyl moieties from a carrier protein (MbtL) on to the epsilon-amino group of lysine residue in the mycobactin core.</text>
</comment>
<evidence type="ECO:0000256" key="2">
    <source>
        <dbReference type="ARBA" id="ARBA00004924"/>
    </source>
</evidence>
<dbReference type="Proteomes" id="UP000035996">
    <property type="component" value="Unassembled WGS sequence"/>
</dbReference>
<dbReference type="STRING" id="157733.AB986_02970"/>
<dbReference type="SMART" id="SM01006">
    <property type="entry name" value="AlcB"/>
    <property type="match status" value="1"/>
</dbReference>
<evidence type="ECO:0000256" key="1">
    <source>
        <dbReference type="ARBA" id="ARBA00003818"/>
    </source>
</evidence>
<evidence type="ECO:0000313" key="7">
    <source>
        <dbReference type="EMBL" id="KMM38290.1"/>
    </source>
</evidence>
<dbReference type="SUPFAM" id="SSF55729">
    <property type="entry name" value="Acyl-CoA N-acyltransferases (Nat)"/>
    <property type="match status" value="1"/>
</dbReference>
<dbReference type="GO" id="GO:0016410">
    <property type="term" value="F:N-acyltransferase activity"/>
    <property type="evidence" value="ECO:0007669"/>
    <property type="project" value="TreeGrafter"/>
</dbReference>
<accession>A0A0J6CYR6</accession>
<dbReference type="EMBL" id="LELK01000001">
    <property type="protein sequence ID" value="KMM38290.1"/>
    <property type="molecule type" value="Genomic_DNA"/>
</dbReference>
<dbReference type="PANTHER" id="PTHR31438:SF1">
    <property type="entry name" value="LYSINE N-ACYLTRANSFERASE C17G9.06C-RELATED"/>
    <property type="match status" value="1"/>
</dbReference>
<dbReference type="AlphaFoldDB" id="A0A0J6CYR6"/>
<evidence type="ECO:0000259" key="6">
    <source>
        <dbReference type="PROSITE" id="PS51186"/>
    </source>
</evidence>
<proteinExistence type="predicted"/>
<evidence type="ECO:0000256" key="4">
    <source>
        <dbReference type="ARBA" id="ARBA00023251"/>
    </source>
</evidence>
<dbReference type="OrthoDB" id="9795206at2"/>
<gene>
    <name evidence="7" type="ORF">AB986_02970</name>
</gene>
<dbReference type="PANTHER" id="PTHR31438">
    <property type="entry name" value="LYSINE N-ACYLTRANSFERASE C17G9.06C-RELATED"/>
    <property type="match status" value="1"/>
</dbReference>
<dbReference type="RefSeq" id="WP_048309400.1">
    <property type="nucleotide sequence ID" value="NZ_CP119526.1"/>
</dbReference>
<dbReference type="InterPro" id="IPR019432">
    <property type="entry name" value="Acyltransferase_MbtK/IucB-like"/>
</dbReference>
<dbReference type="Pfam" id="PF13523">
    <property type="entry name" value="Acetyltransf_8"/>
    <property type="match status" value="1"/>
</dbReference>
<reference evidence="7" key="1">
    <citation type="submission" date="2015-06" db="EMBL/GenBank/DDBJ databases">
        <authorList>
            <person name="Liu B."/>
            <person name="Wang J."/>
            <person name="Zhu Y."/>
            <person name="Liu G."/>
            <person name="Chen Q."/>
            <person name="Zheng C."/>
            <person name="Che J."/>
            <person name="Ge C."/>
            <person name="Shi H."/>
            <person name="Pan Z."/>
            <person name="Liu X."/>
        </authorList>
    </citation>
    <scope>NUCLEOTIDE SEQUENCE [LARGE SCALE GENOMIC DNA]</scope>
    <source>
        <strain evidence="7">DSM 16346</strain>
    </source>
</reference>
<keyword evidence="8" id="KW-1185">Reference proteome</keyword>
<evidence type="ECO:0000256" key="5">
    <source>
        <dbReference type="ARBA" id="ARBA00031122"/>
    </source>
</evidence>
<dbReference type="PATRIC" id="fig|157733.3.peg.2809"/>
<dbReference type="InterPro" id="IPR000182">
    <property type="entry name" value="GNAT_dom"/>
</dbReference>
<dbReference type="GO" id="GO:0046677">
    <property type="term" value="P:response to antibiotic"/>
    <property type="evidence" value="ECO:0007669"/>
    <property type="project" value="UniProtKB-KW"/>
</dbReference>
<dbReference type="PROSITE" id="PS51186">
    <property type="entry name" value="GNAT"/>
    <property type="match status" value="1"/>
</dbReference>
<protein>
    <recommendedName>
        <fullName evidence="3">Lysine N-acyltransferase MbtK</fullName>
    </recommendedName>
    <alternativeName>
        <fullName evidence="5">Mycobactin synthase protein K</fullName>
    </alternativeName>
</protein>
<dbReference type="GO" id="GO:0019290">
    <property type="term" value="P:siderophore biosynthetic process"/>
    <property type="evidence" value="ECO:0007669"/>
    <property type="project" value="InterPro"/>
</dbReference>
<feature type="domain" description="N-acetyltransferase" evidence="6">
    <location>
        <begin position="22"/>
        <end position="172"/>
    </location>
</feature>
<comment type="pathway">
    <text evidence="2">Siderophore biosynthesis.</text>
</comment>
<dbReference type="InterPro" id="IPR016181">
    <property type="entry name" value="Acyl_CoA_acyltransferase"/>
</dbReference>
<organism evidence="7 8">
    <name type="scientific">Guptibacillus hwajinpoensis</name>
    <dbReference type="NCBI Taxonomy" id="208199"/>
    <lineage>
        <taxon>Bacteria</taxon>
        <taxon>Bacillati</taxon>
        <taxon>Bacillota</taxon>
        <taxon>Bacilli</taxon>
        <taxon>Bacillales</taxon>
        <taxon>Guptibacillaceae</taxon>
        <taxon>Guptibacillus</taxon>
    </lineage>
</organism>
<keyword evidence="4" id="KW-0046">Antibiotic resistance</keyword>
<name>A0A0J6CYR6_9BACL</name>